<comment type="caution">
    <text evidence="3">The sequence shown here is derived from an EMBL/GenBank/DDBJ whole genome shotgun (WGS) entry which is preliminary data.</text>
</comment>
<dbReference type="PROSITE" id="PS50222">
    <property type="entry name" value="EF_HAND_2"/>
    <property type="match status" value="2"/>
</dbReference>
<feature type="domain" description="EF-hand" evidence="2">
    <location>
        <begin position="456"/>
        <end position="491"/>
    </location>
</feature>
<dbReference type="OrthoDB" id="191686at2759"/>
<dbReference type="CDD" id="cd00051">
    <property type="entry name" value="EFh"/>
    <property type="match status" value="1"/>
</dbReference>
<sequence length="541" mass="63988">MNNILKHKLFTSPDYSYQKQKEEDEIANPMVDSFFSQKSQITVKSNSSPQKNIKLILKSDKKLQFIKPQNYQVKREGLDIKQKQQKKYQQLDYLIPAIKLVQVKEKRIECCNGEEVTIDQKIYFNNNNQIRNIYQMTQIGYKLDIEEEEDEQKILMENSIPISEKMIKSLRAKKQFQKAKNKISNIKQAFEISKDLPDEIKRQKKDRENSNHINQLLNDPNVNVKSEHQLGELIGKTKKIIKPFNNQRKLLLKKRKQIFFLQKPQQYIYFLLLEFYYQFLFQLMQKQQMDINSKIKIKIYEHLFILFFVQLYIYKKRIINILIKSIINKNSSIMNTLNNMTNPYNMPAMPYGGILDPDGCRMLARKIFSTYDISKKGYIDVVDIGSMFTDAYRAQNITIKPKVNETNGFMKAINKNSQNRITLQDVEQYCLKKFCGTSYQYKQQQSANKQPNYIEERLEVARSLFKRLDADGSGYITEDEVYEIIRETYRQMGMKYEPTVDDVRSWIHMTDSDGDGKVTLEDYENLVLKSLQQQAISYNLS</sequence>
<dbReference type="PANTHER" id="PTHR19972">
    <property type="entry name" value="CALBINDIN"/>
    <property type="match status" value="1"/>
</dbReference>
<dbReference type="Pfam" id="PF13499">
    <property type="entry name" value="EF-hand_7"/>
    <property type="match status" value="1"/>
</dbReference>
<dbReference type="InterPro" id="IPR002048">
    <property type="entry name" value="EF_hand_dom"/>
</dbReference>
<dbReference type="EMBL" id="CAJJDO010000008">
    <property type="protein sequence ID" value="CAD8140004.1"/>
    <property type="molecule type" value="Genomic_DNA"/>
</dbReference>
<dbReference type="PANTHER" id="PTHR19972:SF10">
    <property type="entry name" value="CALBINDIN-32"/>
    <property type="match status" value="1"/>
</dbReference>
<protein>
    <recommendedName>
        <fullName evidence="2">EF-hand domain-containing protein</fullName>
    </recommendedName>
</protein>
<dbReference type="GO" id="GO:0005509">
    <property type="term" value="F:calcium ion binding"/>
    <property type="evidence" value="ECO:0007669"/>
    <property type="project" value="InterPro"/>
</dbReference>
<reference evidence="3" key="1">
    <citation type="submission" date="2021-01" db="EMBL/GenBank/DDBJ databases">
        <authorList>
            <consortium name="Genoscope - CEA"/>
            <person name="William W."/>
        </authorList>
    </citation>
    <scope>NUCLEOTIDE SEQUENCE</scope>
</reference>
<dbReference type="GO" id="GO:0051480">
    <property type="term" value="P:regulation of cytosolic calcium ion concentration"/>
    <property type="evidence" value="ECO:0007669"/>
    <property type="project" value="TreeGrafter"/>
</dbReference>
<feature type="domain" description="EF-hand" evidence="2">
    <location>
        <begin position="498"/>
        <end position="533"/>
    </location>
</feature>
<dbReference type="GO" id="GO:0005634">
    <property type="term" value="C:nucleus"/>
    <property type="evidence" value="ECO:0007669"/>
    <property type="project" value="TreeGrafter"/>
</dbReference>
<dbReference type="AlphaFoldDB" id="A0A8S1SNG9"/>
<dbReference type="GO" id="GO:0005829">
    <property type="term" value="C:cytosol"/>
    <property type="evidence" value="ECO:0007669"/>
    <property type="project" value="TreeGrafter"/>
</dbReference>
<dbReference type="InterPro" id="IPR051001">
    <property type="entry name" value="Calbindin_Ca-bind"/>
</dbReference>
<accession>A0A8S1SNG9</accession>
<evidence type="ECO:0000256" key="1">
    <source>
        <dbReference type="ARBA" id="ARBA00022837"/>
    </source>
</evidence>
<keyword evidence="4" id="KW-1185">Reference proteome</keyword>
<evidence type="ECO:0000259" key="2">
    <source>
        <dbReference type="PROSITE" id="PS50222"/>
    </source>
</evidence>
<proteinExistence type="predicted"/>
<keyword evidence="1" id="KW-0106">Calcium</keyword>
<dbReference type="SMART" id="SM00054">
    <property type="entry name" value="EFh"/>
    <property type="match status" value="3"/>
</dbReference>
<dbReference type="PROSITE" id="PS00018">
    <property type="entry name" value="EF_HAND_1"/>
    <property type="match status" value="2"/>
</dbReference>
<evidence type="ECO:0000313" key="4">
    <source>
        <dbReference type="Proteomes" id="UP000689195"/>
    </source>
</evidence>
<evidence type="ECO:0000313" key="3">
    <source>
        <dbReference type="EMBL" id="CAD8140004.1"/>
    </source>
</evidence>
<organism evidence="3 4">
    <name type="scientific">Paramecium pentaurelia</name>
    <dbReference type="NCBI Taxonomy" id="43138"/>
    <lineage>
        <taxon>Eukaryota</taxon>
        <taxon>Sar</taxon>
        <taxon>Alveolata</taxon>
        <taxon>Ciliophora</taxon>
        <taxon>Intramacronucleata</taxon>
        <taxon>Oligohymenophorea</taxon>
        <taxon>Peniculida</taxon>
        <taxon>Parameciidae</taxon>
        <taxon>Paramecium</taxon>
    </lineage>
</organism>
<dbReference type="InterPro" id="IPR018247">
    <property type="entry name" value="EF_Hand_1_Ca_BS"/>
</dbReference>
<gene>
    <name evidence="3" type="ORF">PPENT_87.1.T0080404</name>
</gene>
<name>A0A8S1SNG9_9CILI</name>
<dbReference type="Proteomes" id="UP000689195">
    <property type="component" value="Unassembled WGS sequence"/>
</dbReference>